<protein>
    <submittedName>
        <fullName evidence="1">DUF1028 domain-containing protein</fullName>
    </submittedName>
</protein>
<reference evidence="1 2" key="1">
    <citation type="submission" date="2019-04" db="EMBL/GenBank/DDBJ databases">
        <title>Phreatobacter aquaticus sp. nov.</title>
        <authorList>
            <person name="Choi A."/>
            <person name="Baek K."/>
        </authorList>
    </citation>
    <scope>NUCLEOTIDE SEQUENCE [LARGE SCALE GENOMIC DNA]</scope>
    <source>
        <strain evidence="1 2">NMCR1094</strain>
    </source>
</reference>
<proteinExistence type="predicted"/>
<accession>A0A4D7QDE3</accession>
<dbReference type="InterPro" id="IPR010430">
    <property type="entry name" value="DUF1028"/>
</dbReference>
<keyword evidence="2" id="KW-1185">Reference proteome</keyword>
<sequence length="238" mass="25453">MTWSIIAKDHQTGAIGIAVATRFFAVGALVPHIDPAGGAVATQALMNPTYGPRGLRLLREGVPAQDVVRLLTESDGGESQRQLHIMDRSGSFAAHTGTDCVDWCGHAVHVGFSVAGNMLAGPQVIDETARAFQQHGTLPFARRLITALKAGEAAGGDKRGKQSAALLIHETEEYPALSLRVDDHADPLVELTRLEQVSRERFVHFAQFFATKDDPTGTVDRTIINAAIQAALAKEQSA</sequence>
<dbReference type="Pfam" id="PF06267">
    <property type="entry name" value="DUF1028"/>
    <property type="match status" value="1"/>
</dbReference>
<dbReference type="Proteomes" id="UP000298588">
    <property type="component" value="Chromosome"/>
</dbReference>
<dbReference type="PANTHER" id="PTHR39328">
    <property type="entry name" value="BLL2871 PROTEIN"/>
    <property type="match status" value="1"/>
</dbReference>
<dbReference type="Gene3D" id="3.60.20.10">
    <property type="entry name" value="Glutamine Phosphoribosylpyrophosphate, subunit 1, domain 1"/>
    <property type="match status" value="1"/>
</dbReference>
<dbReference type="AlphaFoldDB" id="A0A4D7QDE3"/>
<evidence type="ECO:0000313" key="1">
    <source>
        <dbReference type="EMBL" id="QCK84635.1"/>
    </source>
</evidence>
<dbReference type="RefSeq" id="WP_137097970.1">
    <property type="nucleotide sequence ID" value="NZ_CP039865.1"/>
</dbReference>
<dbReference type="KEGG" id="paqt:E8L99_01955"/>
<dbReference type="OrthoDB" id="9790012at2"/>
<dbReference type="EMBL" id="CP039865">
    <property type="protein sequence ID" value="QCK84635.1"/>
    <property type="molecule type" value="Genomic_DNA"/>
</dbReference>
<evidence type="ECO:0000313" key="2">
    <source>
        <dbReference type="Proteomes" id="UP000298588"/>
    </source>
</evidence>
<gene>
    <name evidence="1" type="ORF">E8L99_01955</name>
</gene>
<name>A0A4D7QDE3_9HYPH</name>
<dbReference type="InterPro" id="IPR029055">
    <property type="entry name" value="Ntn_hydrolases_N"/>
</dbReference>
<dbReference type="PANTHER" id="PTHR39328:SF1">
    <property type="entry name" value="BLL2871 PROTEIN"/>
    <property type="match status" value="1"/>
</dbReference>
<organism evidence="1 2">
    <name type="scientific">Phreatobacter aquaticus</name>
    <dbReference type="NCBI Taxonomy" id="2570229"/>
    <lineage>
        <taxon>Bacteria</taxon>
        <taxon>Pseudomonadati</taxon>
        <taxon>Pseudomonadota</taxon>
        <taxon>Alphaproteobacteria</taxon>
        <taxon>Hyphomicrobiales</taxon>
        <taxon>Phreatobacteraceae</taxon>
        <taxon>Phreatobacter</taxon>
    </lineage>
</organism>
<dbReference type="SUPFAM" id="SSF56235">
    <property type="entry name" value="N-terminal nucleophile aminohydrolases (Ntn hydrolases)"/>
    <property type="match status" value="1"/>
</dbReference>